<dbReference type="EMBL" id="CP014244">
    <property type="protein sequence ID" value="AMD20903.1"/>
    <property type="molecule type" value="Genomic_DNA"/>
</dbReference>
<proteinExistence type="predicted"/>
<keyword evidence="2" id="KW-1185">Reference proteome</keyword>
<dbReference type="AlphaFoldDB" id="A0A0X8HT36"/>
<evidence type="ECO:0000313" key="1">
    <source>
        <dbReference type="EMBL" id="AMD20903.1"/>
    </source>
</evidence>
<name>A0A0X8HT36_9SACH</name>
<organism evidence="1 2">
    <name type="scientific">Eremothecium sinecaudum</name>
    <dbReference type="NCBI Taxonomy" id="45286"/>
    <lineage>
        <taxon>Eukaryota</taxon>
        <taxon>Fungi</taxon>
        <taxon>Dikarya</taxon>
        <taxon>Ascomycota</taxon>
        <taxon>Saccharomycotina</taxon>
        <taxon>Saccharomycetes</taxon>
        <taxon>Saccharomycetales</taxon>
        <taxon>Saccharomycetaceae</taxon>
        <taxon>Eremothecium</taxon>
    </lineage>
</organism>
<reference evidence="1 2" key="1">
    <citation type="submission" date="2016-01" db="EMBL/GenBank/DDBJ databases">
        <title>Genome sequence of the yeast Holleya sinecauda.</title>
        <authorList>
            <person name="Dietrich F.S."/>
        </authorList>
    </citation>
    <scope>NUCLEOTIDE SEQUENCE [LARGE SCALE GENOMIC DNA]</scope>
    <source>
        <strain evidence="1 2">ATCC 58844</strain>
    </source>
</reference>
<evidence type="ECO:0000313" key="2">
    <source>
        <dbReference type="Proteomes" id="UP000243052"/>
    </source>
</evidence>
<dbReference type="Proteomes" id="UP000243052">
    <property type="component" value="Chromosome iv"/>
</dbReference>
<sequence>MLRYKSLLKSGLAVHHVRFVRQRPFRNDHIGTSTTSSIVGNTPKIVDRVAPNVEAAEKDLQSMGFKELKHNDDNLDDESLVDWLTVNNSGFKNSTSNLRNLVAKLKTVPQQSAERVKLTFSYLLKEVEMEIERLNLFSPETLNEMLLANKQRALKNAIKSEDIGKIFFQELVSMDNGKHVSPLQHTELLLNILVEINKSKEKGITIEQAVEAFELSKLIPDYETRLRAITLSGRLLYSFGKVRMDAVNESFYIEGLLHHGYDKQALHYFESYKDKVNQKWWNEVGLMIMLRSNQLQRFDTLFKQTVQKYGETNIRPKIIKTAIKKKLQSKTFAEADYFNDLFLRLVDTHGCIKEKQNNQPTMMDFESEEHANEYFNAIEVPTHADFMSIIAANFFRGNQPMAYKLLARLIQSPNFDIENWTDCIWMMRLPLLRDFSSFEIAIKPFLEHETEAETLRQLQKSFDLVIESKGLTKIRKALDSVLFSNMESFAANSEMSKLLYDYMIKYWTKSDHELDSSKKFHGIFKILLATNQEKTAKEILTKLEQSENDSVFPKVNAHHYAAFVDYYRILAARAKTGPKKNMLNEQVDNIIKSMERLGVSHNSEILASLISYYRTVYDFNKCFALINSILGSKIEMHTADSKELNLRSFYDRRTITLKLYLEIWNAYRSYQKVFKRDSHSIEQTSNARDWKYQVIHIRKNTSTHPEFSMLQLFKMMVKVDNILISSDIYNTILQTLASGYDWTTIPAVLEYMQKIHNVPCSKKLSSYLTVSLTRAYVDMERRKLFFSGGISATNSKINAAKRKVMNMVKEGEILEDKETNDAICNLILHIKDLLSKTEPSKVPEIEEAYKELGLMPPPM</sequence>
<accession>A0A0X8HT36</accession>
<gene>
    <name evidence="1" type="ORF">AW171_hschr42825</name>
</gene>
<protein>
    <submittedName>
        <fullName evidence="1">HDR161Wp</fullName>
    </submittedName>
</protein>
<dbReference type="GeneID" id="28724172"/>
<dbReference type="OrthoDB" id="185373at2759"/>
<dbReference type="RefSeq" id="XP_017987899.1">
    <property type="nucleotide sequence ID" value="XM_018132410.1"/>
</dbReference>